<dbReference type="SUPFAM" id="SSF56112">
    <property type="entry name" value="Protein kinase-like (PK-like)"/>
    <property type="match status" value="1"/>
</dbReference>
<dbReference type="Proteomes" id="UP000510686">
    <property type="component" value="Chromosome 1"/>
</dbReference>
<keyword evidence="1" id="KW-0812">Transmembrane</keyword>
<evidence type="ECO:0000313" key="4">
    <source>
        <dbReference type="Proteomes" id="UP000510686"/>
    </source>
</evidence>
<keyword evidence="4" id="KW-1185">Reference proteome</keyword>
<dbReference type="RefSeq" id="XP_065986052.1">
    <property type="nucleotide sequence ID" value="XM_066129512.1"/>
</dbReference>
<keyword evidence="1" id="KW-1133">Transmembrane helix</keyword>
<accession>A0A7D5USZ3</accession>
<evidence type="ECO:0000259" key="2">
    <source>
        <dbReference type="Pfam" id="PF01636"/>
    </source>
</evidence>
<protein>
    <recommendedName>
        <fullName evidence="2">Aminoglycoside phosphotransferase domain-containing protein</fullName>
    </recommendedName>
</protein>
<dbReference type="PANTHER" id="PTHR21310">
    <property type="entry name" value="AMINOGLYCOSIDE PHOSPHOTRANSFERASE-RELATED-RELATED"/>
    <property type="match status" value="1"/>
</dbReference>
<dbReference type="PANTHER" id="PTHR21310:SF13">
    <property type="entry name" value="AMINOGLYCOSIDE PHOSPHOTRANSFERASE DOMAIN-CONTAINING PROTEIN"/>
    <property type="match status" value="1"/>
</dbReference>
<proteinExistence type="predicted"/>
<feature type="domain" description="Aminoglycoside phosphotransferase" evidence="2">
    <location>
        <begin position="657"/>
        <end position="889"/>
    </location>
</feature>
<evidence type="ECO:0000313" key="3">
    <source>
        <dbReference type="EMBL" id="QLI65898.1"/>
    </source>
</evidence>
<dbReference type="KEGG" id="mbrn:26244290"/>
<dbReference type="Pfam" id="PF01636">
    <property type="entry name" value="APH"/>
    <property type="match status" value="1"/>
</dbReference>
<dbReference type="Gene3D" id="3.90.1200.10">
    <property type="match status" value="1"/>
</dbReference>
<dbReference type="GeneID" id="26244290"/>
<reference evidence="3 4" key="1">
    <citation type="submission" date="2020-07" db="EMBL/GenBank/DDBJ databases">
        <title>Telomere length de novo assembly of all 7 chromosomes of the fungus, Metarhizium brunneum, using a novel assembly pipeline.</title>
        <authorList>
            <person name="Saud z."/>
            <person name="Kortsinoglou A."/>
            <person name="Kouvelis V.N."/>
            <person name="Butt T.M."/>
        </authorList>
    </citation>
    <scope>NUCLEOTIDE SEQUENCE [LARGE SCALE GENOMIC DNA]</scope>
    <source>
        <strain evidence="3 4">4556</strain>
    </source>
</reference>
<keyword evidence="1" id="KW-0472">Membrane</keyword>
<dbReference type="InterPro" id="IPR011009">
    <property type="entry name" value="Kinase-like_dom_sf"/>
</dbReference>
<dbReference type="InterPro" id="IPR002575">
    <property type="entry name" value="Aminoglycoside_PTrfase"/>
</dbReference>
<feature type="transmembrane region" description="Helical" evidence="1">
    <location>
        <begin position="39"/>
        <end position="58"/>
    </location>
</feature>
<dbReference type="OrthoDB" id="422736at2759"/>
<evidence type="ECO:0000256" key="1">
    <source>
        <dbReference type="SAM" id="Phobius"/>
    </source>
</evidence>
<name>A0A7D5USZ3_9HYPO</name>
<organism evidence="3 4">
    <name type="scientific">Metarhizium brunneum</name>
    <dbReference type="NCBI Taxonomy" id="500148"/>
    <lineage>
        <taxon>Eukaryota</taxon>
        <taxon>Fungi</taxon>
        <taxon>Dikarya</taxon>
        <taxon>Ascomycota</taxon>
        <taxon>Pezizomycotina</taxon>
        <taxon>Sordariomycetes</taxon>
        <taxon>Hypocreomycetidae</taxon>
        <taxon>Hypocreales</taxon>
        <taxon>Clavicipitaceae</taxon>
        <taxon>Metarhizium</taxon>
    </lineage>
</organism>
<dbReference type="EMBL" id="CP058932">
    <property type="protein sequence ID" value="QLI65898.1"/>
    <property type="molecule type" value="Genomic_DNA"/>
</dbReference>
<dbReference type="Gene3D" id="3.30.200.20">
    <property type="entry name" value="Phosphorylase Kinase, domain 1"/>
    <property type="match status" value="1"/>
</dbReference>
<sequence>MRFNLGTSSSGHRPLPQYKTCLNDLPSTRRSKAGRLAKCIVGGTALLAAAGLAAHYLVPSLDSLGYKTGQGPPPDKVLTTHQLQALQPGNRSISVGGDRRLRIFMPTDSPHINLCKSVMSAVALGYPAPILLNWGGEFNRPEWHLAGSHIAKLESLLSVIENMLSLAEGEDGDVHQDDLAVLVDAHDIWFQLPPSVLIQRYHQLNREADERVRQQWDDAQGFAADFPIQPPKQSILVTAAKDCHPKSDSGSDPHYAHWPESPMPSDMYGHGTDKVLTMPLDPARKFKKIRPRCVNSGMIMGTMGSLRNALTRAKAKVETVAHRGRQLWSDQALFGEVIGDQEMWREWVRELGSTWNGTASENYLSRLPADVRGIAKAALKGERFEYGIGLDYSFGTIPPTCSAEEDGYFVKMDDRQALKRESARAGVPNGEVRVNGVPAELDQAGVGSAHLSGIKWGDASLYTDFFFGVTPVGIHHNAYVDNLKSIRLKEWWRKMWFYPHLRNLVARALLPMDAGDTIRPLARIPAQEGGQVTRYWTPKSDLRNRMVKVFEPASLDAKSGGSFASIEWEGVCQRSGQKPWHEELFGDKKVPVVAPGTSLPPPVDPALIATLLTFLSLPPATSIAPLEANAAFHRIYLIHYASPPPPELRDLRRSPGGGTSLVLRVSGPQAPPYLKTANEVAVMAWVRGHTRIPVPRVVRHDCTPRNVLGCEFTLLERMPGRSVDGLYARLPEPARRRLVNRLVDVLVELHAHAFPHVGGLQLVGGEGGEVVPGPLLEDTCWFLPDAEAEFGTDVPVGAPGAVGPYASHAEFVKGFVGAFVHAICVRERLGWVRDLVPRLAALAGALPRLRLDTRMVLAHKDLHFGNVMVDEDGELTAVLDWEFAGVVPVVRWDPVRAFLWNGVYSQEGHDEKYRMRAVFERELERRGVDKWWEATNADIDAVWDVVRYVRAIVELCPRGDNMDLCRVWRAKAEEALAKLGV</sequence>
<dbReference type="CDD" id="cd22997">
    <property type="entry name" value="GT_LH"/>
    <property type="match status" value="1"/>
</dbReference>
<dbReference type="InterPro" id="IPR051678">
    <property type="entry name" value="AGP_Transferase"/>
</dbReference>
<dbReference type="AlphaFoldDB" id="A0A7D5USZ3"/>
<gene>
    <name evidence="3" type="ORF">G6M90_00g001580</name>
</gene>